<evidence type="ECO:0000313" key="2">
    <source>
        <dbReference type="EMBL" id="MBK0394073.1"/>
    </source>
</evidence>
<keyword evidence="1" id="KW-0812">Transmembrane</keyword>
<dbReference type="AlphaFoldDB" id="A0A934UST8"/>
<feature type="transmembrane region" description="Helical" evidence="1">
    <location>
        <begin position="20"/>
        <end position="40"/>
    </location>
</feature>
<feature type="transmembrane region" description="Helical" evidence="1">
    <location>
        <begin position="52"/>
        <end position="72"/>
    </location>
</feature>
<comment type="caution">
    <text evidence="2">The sequence shown here is derived from an EMBL/GenBank/DDBJ whole genome shotgun (WGS) entry which is preliminary data.</text>
</comment>
<evidence type="ECO:0000256" key="1">
    <source>
        <dbReference type="SAM" id="Phobius"/>
    </source>
</evidence>
<dbReference type="RefSeq" id="WP_200789043.1">
    <property type="nucleotide sequence ID" value="NZ_JAEDAO010000001.1"/>
</dbReference>
<name>A0A934UST8_9BURK</name>
<dbReference type="EMBL" id="JAEDAO010000001">
    <property type="protein sequence ID" value="MBK0394073.1"/>
    <property type="molecule type" value="Genomic_DNA"/>
</dbReference>
<keyword evidence="3" id="KW-1185">Reference proteome</keyword>
<reference evidence="2" key="1">
    <citation type="submission" date="2020-12" db="EMBL/GenBank/DDBJ databases">
        <title>Ramlibacter sp. nov., isolated from a freshwater alga, Cryptomonas.</title>
        <authorList>
            <person name="Kim H.M."/>
            <person name="Jeon C.O."/>
        </authorList>
    </citation>
    <scope>NUCLEOTIDE SEQUENCE</scope>
    <source>
        <strain evidence="2">CrO1</strain>
    </source>
</reference>
<evidence type="ECO:0000313" key="3">
    <source>
        <dbReference type="Proteomes" id="UP000617041"/>
    </source>
</evidence>
<protein>
    <submittedName>
        <fullName evidence="2">Uncharacterized protein</fullName>
    </submittedName>
</protein>
<proteinExistence type="predicted"/>
<gene>
    <name evidence="2" type="ORF">I8E28_15840</name>
</gene>
<dbReference type="Proteomes" id="UP000617041">
    <property type="component" value="Unassembled WGS sequence"/>
</dbReference>
<accession>A0A934UST8</accession>
<keyword evidence="1" id="KW-1133">Transmembrane helix</keyword>
<feature type="transmembrane region" description="Helical" evidence="1">
    <location>
        <begin position="78"/>
        <end position="100"/>
    </location>
</feature>
<sequence>MEATTRLPIARPSWWDWLRWAAALAFNGLAAFFWALFGAGAAASGGHPEGEFLVLCAAAAAVPAVVSAGLAFSRRIEWAIASAFATIPALVVGMLLFAGLGR</sequence>
<organism evidence="2 3">
    <name type="scientific">Ramlibacter algicola</name>
    <dbReference type="NCBI Taxonomy" id="2795217"/>
    <lineage>
        <taxon>Bacteria</taxon>
        <taxon>Pseudomonadati</taxon>
        <taxon>Pseudomonadota</taxon>
        <taxon>Betaproteobacteria</taxon>
        <taxon>Burkholderiales</taxon>
        <taxon>Comamonadaceae</taxon>
        <taxon>Ramlibacter</taxon>
    </lineage>
</organism>
<keyword evidence="1" id="KW-0472">Membrane</keyword>